<feature type="domain" description="Protein kinase" evidence="18">
    <location>
        <begin position="59"/>
        <end position="306"/>
    </location>
</feature>
<evidence type="ECO:0000256" key="3">
    <source>
        <dbReference type="ARBA" id="ARBA00022679"/>
    </source>
</evidence>
<keyword evidence="2 15" id="KW-0723">Serine/threonine-protein kinase</keyword>
<feature type="binding site" evidence="11 14">
    <location>
        <position position="87"/>
    </location>
    <ligand>
        <name>ATP</name>
        <dbReference type="ChEBI" id="CHEBI:30616"/>
    </ligand>
</feature>
<accession>A0AAU9K2H4</accession>
<keyword evidence="21" id="KW-1185">Reference proteome</keyword>
<evidence type="ECO:0000256" key="2">
    <source>
        <dbReference type="ARBA" id="ARBA00022527"/>
    </source>
</evidence>
<evidence type="ECO:0000256" key="9">
    <source>
        <dbReference type="ARBA" id="ARBA00022840"/>
    </source>
</evidence>
<evidence type="ECO:0000256" key="17">
    <source>
        <dbReference type="SAM" id="Coils"/>
    </source>
</evidence>
<comment type="caution">
    <text evidence="20">The sequence shown here is derived from an EMBL/GenBank/DDBJ whole genome shotgun (WGS) entry which is preliminary data.</text>
</comment>
<evidence type="ECO:0000256" key="13">
    <source>
        <dbReference type="PROSITE-ProRule" id="PRU00134"/>
    </source>
</evidence>
<evidence type="ECO:0000313" key="21">
    <source>
        <dbReference type="Proteomes" id="UP001162131"/>
    </source>
</evidence>
<gene>
    <name evidence="20" type="ORF">BSTOLATCC_MIC57025</name>
</gene>
<dbReference type="SUPFAM" id="SSF144232">
    <property type="entry name" value="HIT/MYND zinc finger-like"/>
    <property type="match status" value="1"/>
</dbReference>
<dbReference type="SUPFAM" id="SSF56112">
    <property type="entry name" value="Protein kinase-like (PK-like)"/>
    <property type="match status" value="1"/>
</dbReference>
<dbReference type="GO" id="GO:0008270">
    <property type="term" value="F:zinc ion binding"/>
    <property type="evidence" value="ECO:0007669"/>
    <property type="project" value="UniProtKB-KW"/>
</dbReference>
<name>A0AAU9K2H4_9CILI</name>
<keyword evidence="7 16" id="KW-0418">Kinase</keyword>
<dbReference type="Gene3D" id="1.10.510.10">
    <property type="entry name" value="Transferase(Phosphotransferase) domain 1"/>
    <property type="match status" value="1"/>
</dbReference>
<feature type="binding site" evidence="11">
    <location>
        <position position="199"/>
    </location>
    <ligand>
        <name>ATP</name>
        <dbReference type="ChEBI" id="CHEBI:30616"/>
    </ligand>
</feature>
<evidence type="ECO:0000256" key="12">
    <source>
        <dbReference type="PIRSR" id="PIRSR630616-3"/>
    </source>
</evidence>
<dbReference type="EC" id="2.7.11.1" evidence="16"/>
<evidence type="ECO:0000259" key="19">
    <source>
        <dbReference type="PROSITE" id="PS50865"/>
    </source>
</evidence>
<dbReference type="PANTHER" id="PTHR24350">
    <property type="entry name" value="SERINE/THREONINE-PROTEIN KINASE IAL-RELATED"/>
    <property type="match status" value="1"/>
</dbReference>
<evidence type="ECO:0000256" key="4">
    <source>
        <dbReference type="ARBA" id="ARBA00022723"/>
    </source>
</evidence>
<dbReference type="GO" id="GO:0004674">
    <property type="term" value="F:protein serine/threonine kinase activity"/>
    <property type="evidence" value="ECO:0007669"/>
    <property type="project" value="UniProtKB-KW"/>
</dbReference>
<comment type="subunit">
    <text evidence="1">Monomer.</text>
</comment>
<sequence length="458" mass="52859">MECCNPDCSNLSSEIIVCRNCCMARYCSEACLKLDWELNHSKHCRPHIYTLNDLQIVSNPNSYKLGRGSYGEVRLITTIKGEKLALKSISKSLIETKIPLKTLYREISIHRSLCHRNIIKLHDHLEDSSNVYLVLEYAEQGNLFTFIKRKRKLTEIEAWNFFTQVCLGINYLHEQKVIHRDIKPENILLGNHDIIKICDFGWCAFGSEERSTFCGTLDYMAPEVLNLDHYSYEVDIWALGVLLYEMLHGHEPFRAKSDRAKCKLILDKTFNFGSGISDEAKSLIRSLLTDAYLRPNIKEILKHEWIRKYAQNPDFEEAYVVSHPDYGNGVITNISGLICEVEFGDTRQEFIINDLIEKCTFKEFKDEEDYRNSASGIGLVKLDRESIENIEENKAESEEKKYDNLEISQSALQAKIRELNQLKIILESPMQNPAKKKNPVKKESAFDSLLSSFSCVKR</sequence>
<dbReference type="PROSITE" id="PS00108">
    <property type="entry name" value="PROTEIN_KINASE_ST"/>
    <property type="match status" value="1"/>
</dbReference>
<dbReference type="SMART" id="SM00220">
    <property type="entry name" value="S_TKc"/>
    <property type="match status" value="1"/>
</dbReference>
<feature type="binding site" evidence="11">
    <location>
        <begin position="185"/>
        <end position="186"/>
    </location>
    <ligand>
        <name>ATP</name>
        <dbReference type="ChEBI" id="CHEBI:30616"/>
    </ligand>
</feature>
<feature type="cross-link" description="Glycyl lysine isopeptide (Lys-Gly) (interchain with G-Cter in SUMO2)" evidence="12">
    <location>
        <position position="183"/>
    </location>
</feature>
<comment type="catalytic activity">
    <reaction evidence="16">
        <text>L-seryl-[protein] + ATP = O-phospho-L-seryl-[protein] + ADP + H(+)</text>
        <dbReference type="Rhea" id="RHEA:17989"/>
        <dbReference type="Rhea" id="RHEA-COMP:9863"/>
        <dbReference type="Rhea" id="RHEA-COMP:11604"/>
        <dbReference type="ChEBI" id="CHEBI:15378"/>
        <dbReference type="ChEBI" id="CHEBI:29999"/>
        <dbReference type="ChEBI" id="CHEBI:30616"/>
        <dbReference type="ChEBI" id="CHEBI:83421"/>
        <dbReference type="ChEBI" id="CHEBI:456216"/>
        <dbReference type="EC" id="2.7.11.1"/>
    </reaction>
</comment>
<evidence type="ECO:0000256" key="14">
    <source>
        <dbReference type="PROSITE-ProRule" id="PRU10141"/>
    </source>
</evidence>
<evidence type="ECO:0000256" key="6">
    <source>
        <dbReference type="ARBA" id="ARBA00022771"/>
    </source>
</evidence>
<evidence type="ECO:0000256" key="10">
    <source>
        <dbReference type="PIRSR" id="PIRSR630616-1"/>
    </source>
</evidence>
<comment type="catalytic activity">
    <reaction evidence="16">
        <text>L-threonyl-[protein] + ATP = O-phospho-L-threonyl-[protein] + ADP + H(+)</text>
        <dbReference type="Rhea" id="RHEA:46608"/>
        <dbReference type="Rhea" id="RHEA-COMP:11060"/>
        <dbReference type="Rhea" id="RHEA-COMP:11605"/>
        <dbReference type="ChEBI" id="CHEBI:15378"/>
        <dbReference type="ChEBI" id="CHEBI:30013"/>
        <dbReference type="ChEBI" id="CHEBI:30616"/>
        <dbReference type="ChEBI" id="CHEBI:61977"/>
        <dbReference type="ChEBI" id="CHEBI:456216"/>
        <dbReference type="EC" id="2.7.11.1"/>
    </reaction>
</comment>
<dbReference type="EMBL" id="CAJZBQ010000055">
    <property type="protein sequence ID" value="CAG9332733.1"/>
    <property type="molecule type" value="Genomic_DNA"/>
</dbReference>
<dbReference type="Proteomes" id="UP001162131">
    <property type="component" value="Unassembled WGS sequence"/>
</dbReference>
<evidence type="ECO:0000256" key="16">
    <source>
        <dbReference type="RuleBase" id="RU367134"/>
    </source>
</evidence>
<evidence type="ECO:0000259" key="18">
    <source>
        <dbReference type="PROSITE" id="PS50011"/>
    </source>
</evidence>
<keyword evidence="6 13" id="KW-0863">Zinc-finger</keyword>
<dbReference type="InterPro" id="IPR008271">
    <property type="entry name" value="Ser/Thr_kinase_AS"/>
</dbReference>
<reference evidence="20" key="1">
    <citation type="submission" date="2021-09" db="EMBL/GenBank/DDBJ databases">
        <authorList>
            <consortium name="AG Swart"/>
            <person name="Singh M."/>
            <person name="Singh A."/>
            <person name="Seah K."/>
            <person name="Emmerich C."/>
        </authorList>
    </citation>
    <scope>NUCLEOTIDE SEQUENCE</scope>
    <source>
        <strain evidence="20">ATCC30299</strain>
    </source>
</reference>
<dbReference type="InterPro" id="IPR017441">
    <property type="entry name" value="Protein_kinase_ATP_BS"/>
</dbReference>
<dbReference type="InterPro" id="IPR002893">
    <property type="entry name" value="Znf_MYND"/>
</dbReference>
<dbReference type="Pfam" id="PF00069">
    <property type="entry name" value="Pkinase"/>
    <property type="match status" value="1"/>
</dbReference>
<comment type="similarity">
    <text evidence="16">Belongs to the protein kinase superfamily. Ser/Thr protein kinase family. Aurora subfamily.</text>
</comment>
<keyword evidence="9 11" id="KW-0067">ATP-binding</keyword>
<organism evidence="20 21">
    <name type="scientific">Blepharisma stoltei</name>
    <dbReference type="NCBI Taxonomy" id="1481888"/>
    <lineage>
        <taxon>Eukaryota</taxon>
        <taxon>Sar</taxon>
        <taxon>Alveolata</taxon>
        <taxon>Ciliophora</taxon>
        <taxon>Postciliodesmatophora</taxon>
        <taxon>Heterotrichea</taxon>
        <taxon>Heterotrichida</taxon>
        <taxon>Blepharismidae</taxon>
        <taxon>Blepharisma</taxon>
    </lineage>
</organism>
<dbReference type="InterPro" id="IPR011009">
    <property type="entry name" value="Kinase-like_dom_sf"/>
</dbReference>
<feature type="active site" description="Proton acceptor" evidence="10">
    <location>
        <position position="181"/>
    </location>
</feature>
<keyword evidence="3 16" id="KW-0808">Transferase</keyword>
<keyword evidence="17" id="KW-0175">Coiled coil</keyword>
<dbReference type="PROSITE" id="PS00107">
    <property type="entry name" value="PROTEIN_KINASE_ATP"/>
    <property type="match status" value="1"/>
</dbReference>
<proteinExistence type="inferred from homology"/>
<dbReference type="PROSITE" id="PS50011">
    <property type="entry name" value="PROTEIN_KINASE_DOM"/>
    <property type="match status" value="1"/>
</dbReference>
<dbReference type="GO" id="GO:0005524">
    <property type="term" value="F:ATP binding"/>
    <property type="evidence" value="ECO:0007669"/>
    <property type="project" value="UniProtKB-UniRule"/>
</dbReference>
<evidence type="ECO:0000256" key="7">
    <source>
        <dbReference type="ARBA" id="ARBA00022777"/>
    </source>
</evidence>
<protein>
    <recommendedName>
        <fullName evidence="16">Aurora kinase</fullName>
        <ecNumber evidence="16">2.7.11.1</ecNumber>
    </recommendedName>
</protein>
<keyword evidence="5 11" id="KW-0547">Nucleotide-binding</keyword>
<evidence type="ECO:0000256" key="11">
    <source>
        <dbReference type="PIRSR" id="PIRSR630616-2"/>
    </source>
</evidence>
<dbReference type="InterPro" id="IPR000719">
    <property type="entry name" value="Prot_kinase_dom"/>
</dbReference>
<evidence type="ECO:0000256" key="8">
    <source>
        <dbReference type="ARBA" id="ARBA00022833"/>
    </source>
</evidence>
<dbReference type="AlphaFoldDB" id="A0AAU9K2H4"/>
<dbReference type="FunFam" id="3.30.200.20:FF:000042">
    <property type="entry name" value="Aurora kinase A"/>
    <property type="match status" value="1"/>
</dbReference>
<feature type="binding site" evidence="11">
    <location>
        <begin position="136"/>
        <end position="138"/>
    </location>
    <ligand>
        <name>ATP</name>
        <dbReference type="ChEBI" id="CHEBI:30616"/>
    </ligand>
</feature>
<keyword evidence="4" id="KW-0479">Metal-binding</keyword>
<dbReference type="PROSITE" id="PS50865">
    <property type="entry name" value="ZF_MYND_2"/>
    <property type="match status" value="1"/>
</dbReference>
<evidence type="ECO:0000256" key="5">
    <source>
        <dbReference type="ARBA" id="ARBA00022741"/>
    </source>
</evidence>
<evidence type="ECO:0000256" key="15">
    <source>
        <dbReference type="RuleBase" id="RU000304"/>
    </source>
</evidence>
<feature type="domain" description="MYND-type" evidence="19">
    <location>
        <begin position="5"/>
        <end position="44"/>
    </location>
</feature>
<dbReference type="InterPro" id="IPR030616">
    <property type="entry name" value="Aur-like"/>
</dbReference>
<dbReference type="CDD" id="cd14007">
    <property type="entry name" value="STKc_Aurora"/>
    <property type="match status" value="1"/>
</dbReference>
<dbReference type="FunFam" id="1.10.510.10:FF:000571">
    <property type="entry name" value="Maternal embryonic leucine zipper kinase"/>
    <property type="match status" value="1"/>
</dbReference>
<evidence type="ECO:0000313" key="20">
    <source>
        <dbReference type="EMBL" id="CAG9332733.1"/>
    </source>
</evidence>
<evidence type="ECO:0000256" key="1">
    <source>
        <dbReference type="ARBA" id="ARBA00011245"/>
    </source>
</evidence>
<keyword evidence="8" id="KW-0862">Zinc</keyword>
<feature type="coiled-coil region" evidence="17">
    <location>
        <begin position="380"/>
        <end position="422"/>
    </location>
</feature>